<keyword evidence="7" id="KW-0539">Nucleus</keyword>
<evidence type="ECO:0000256" key="1">
    <source>
        <dbReference type="ARBA" id="ARBA00004123"/>
    </source>
</evidence>
<dbReference type="PROSITE" id="PS51294">
    <property type="entry name" value="HTH_MYB"/>
    <property type="match status" value="2"/>
</dbReference>
<evidence type="ECO:0000256" key="3">
    <source>
        <dbReference type="ARBA" id="ARBA00023015"/>
    </source>
</evidence>
<sequence length="265" mass="30648">MEFLFCGSEKCRLHTTKLFMDGPSEVRKGAWTREEDVLLRTCIEKYGEGKWHQVPFRSGLNRCRKSCRLRWLNYLRPDIKRREFTTDEVDLIIRLHRLLGNRQAPKHQWALIAGRLPGRTSNDVKNYWNTHQSKKYFGKAGKDVADKTAKVTVINTCPRTFYKNLSYLKGKAAKESDVQSADHTLSKPYSTPPLSEDGFSWLDSLFSGKEGQKESTCFRDGSANESISSFWDEETPAATKVGETFLEEKESDWNHFSFDVDLWDL</sequence>
<dbReference type="FunFam" id="1.10.10.60:FF:000218">
    <property type="entry name" value="Myb transcription factor"/>
    <property type="match status" value="1"/>
</dbReference>
<dbReference type="GO" id="GO:0005634">
    <property type="term" value="C:nucleus"/>
    <property type="evidence" value="ECO:0007669"/>
    <property type="project" value="UniProtKB-SubCell"/>
</dbReference>
<evidence type="ECO:0000259" key="8">
    <source>
        <dbReference type="PROSITE" id="PS50090"/>
    </source>
</evidence>
<keyword evidence="3" id="KW-0805">Transcription regulation</keyword>
<dbReference type="Gene3D" id="1.10.10.60">
    <property type="entry name" value="Homeodomain-like"/>
    <property type="match status" value="2"/>
</dbReference>
<evidence type="ECO:0000256" key="6">
    <source>
        <dbReference type="ARBA" id="ARBA00023163"/>
    </source>
</evidence>
<evidence type="ECO:0000256" key="2">
    <source>
        <dbReference type="ARBA" id="ARBA00022737"/>
    </source>
</evidence>
<keyword evidence="4" id="KW-0238">DNA-binding</keyword>
<dbReference type="PANTHER" id="PTHR47999">
    <property type="entry name" value="TRANSCRIPTION FACTOR MYB8-RELATED-RELATED"/>
    <property type="match status" value="1"/>
</dbReference>
<evidence type="ECO:0000259" key="9">
    <source>
        <dbReference type="PROSITE" id="PS51294"/>
    </source>
</evidence>
<accession>A0A438H1H8</accession>
<dbReference type="GO" id="GO:0003677">
    <property type="term" value="F:DNA binding"/>
    <property type="evidence" value="ECO:0007669"/>
    <property type="project" value="UniProtKB-KW"/>
</dbReference>
<evidence type="ECO:0000313" key="10">
    <source>
        <dbReference type="EMBL" id="RVW78312.1"/>
    </source>
</evidence>
<dbReference type="InterPro" id="IPR015495">
    <property type="entry name" value="Myb_TF_plants"/>
</dbReference>
<reference evidence="10 11" key="1">
    <citation type="journal article" date="2018" name="PLoS Genet.">
        <title>Population sequencing reveals clonal diversity and ancestral inbreeding in the grapevine cultivar Chardonnay.</title>
        <authorList>
            <person name="Roach M.J."/>
            <person name="Johnson D.L."/>
            <person name="Bohlmann J."/>
            <person name="van Vuuren H.J."/>
            <person name="Jones S.J."/>
            <person name="Pretorius I.S."/>
            <person name="Schmidt S.A."/>
            <person name="Borneman A.R."/>
        </authorList>
    </citation>
    <scope>NUCLEOTIDE SEQUENCE [LARGE SCALE GENOMIC DNA]</scope>
    <source>
        <strain evidence="11">cv. Chardonnay</strain>
        <tissue evidence="10">Leaf</tissue>
    </source>
</reference>
<keyword evidence="6" id="KW-0804">Transcription</keyword>
<name>A0A438H1H8_VITVI</name>
<dbReference type="InterPro" id="IPR017930">
    <property type="entry name" value="Myb_dom"/>
</dbReference>
<dbReference type="InterPro" id="IPR001005">
    <property type="entry name" value="SANT/Myb"/>
</dbReference>
<dbReference type="InterPro" id="IPR009057">
    <property type="entry name" value="Homeodomain-like_sf"/>
</dbReference>
<protein>
    <submittedName>
        <fullName evidence="10">Transcription factor MYB113</fullName>
    </submittedName>
</protein>
<evidence type="ECO:0000256" key="5">
    <source>
        <dbReference type="ARBA" id="ARBA00023159"/>
    </source>
</evidence>
<dbReference type="Pfam" id="PF00249">
    <property type="entry name" value="Myb_DNA-binding"/>
    <property type="match status" value="2"/>
</dbReference>
<dbReference type="EMBL" id="QGNW01000298">
    <property type="protein sequence ID" value="RVW78312.1"/>
    <property type="molecule type" value="Genomic_DNA"/>
</dbReference>
<organism evidence="10 11">
    <name type="scientific">Vitis vinifera</name>
    <name type="common">Grape</name>
    <dbReference type="NCBI Taxonomy" id="29760"/>
    <lineage>
        <taxon>Eukaryota</taxon>
        <taxon>Viridiplantae</taxon>
        <taxon>Streptophyta</taxon>
        <taxon>Embryophyta</taxon>
        <taxon>Tracheophyta</taxon>
        <taxon>Spermatophyta</taxon>
        <taxon>Magnoliopsida</taxon>
        <taxon>eudicotyledons</taxon>
        <taxon>Gunneridae</taxon>
        <taxon>Pentapetalae</taxon>
        <taxon>rosids</taxon>
        <taxon>Vitales</taxon>
        <taxon>Vitaceae</taxon>
        <taxon>Viteae</taxon>
        <taxon>Vitis</taxon>
    </lineage>
</organism>
<feature type="domain" description="Myb-like" evidence="8">
    <location>
        <begin position="76"/>
        <end position="132"/>
    </location>
</feature>
<evidence type="ECO:0000256" key="7">
    <source>
        <dbReference type="ARBA" id="ARBA00023242"/>
    </source>
</evidence>
<dbReference type="PANTHER" id="PTHR47999:SF121">
    <property type="entry name" value="MYB TRANSCRIPTION FACTOR"/>
    <property type="match status" value="1"/>
</dbReference>
<evidence type="ECO:0000313" key="11">
    <source>
        <dbReference type="Proteomes" id="UP000288805"/>
    </source>
</evidence>
<gene>
    <name evidence="10" type="primary">MYB113_8</name>
    <name evidence="10" type="ORF">CK203_055774</name>
</gene>
<dbReference type="SMART" id="SM00717">
    <property type="entry name" value="SANT"/>
    <property type="match status" value="2"/>
</dbReference>
<feature type="domain" description="Myb-like" evidence="8">
    <location>
        <begin position="23"/>
        <end position="75"/>
    </location>
</feature>
<evidence type="ECO:0000256" key="4">
    <source>
        <dbReference type="ARBA" id="ARBA00023125"/>
    </source>
</evidence>
<dbReference type="SUPFAM" id="SSF46689">
    <property type="entry name" value="Homeodomain-like"/>
    <property type="match status" value="1"/>
</dbReference>
<dbReference type="Proteomes" id="UP000288805">
    <property type="component" value="Unassembled WGS sequence"/>
</dbReference>
<feature type="domain" description="HTH myb-type" evidence="9">
    <location>
        <begin position="80"/>
        <end position="136"/>
    </location>
</feature>
<proteinExistence type="predicted"/>
<dbReference type="PROSITE" id="PS50090">
    <property type="entry name" value="MYB_LIKE"/>
    <property type="match status" value="2"/>
</dbReference>
<comment type="caution">
    <text evidence="10">The sequence shown here is derived from an EMBL/GenBank/DDBJ whole genome shotgun (WGS) entry which is preliminary data.</text>
</comment>
<keyword evidence="2" id="KW-0677">Repeat</keyword>
<comment type="subcellular location">
    <subcellularLocation>
        <location evidence="1">Nucleus</location>
    </subcellularLocation>
</comment>
<dbReference type="GO" id="GO:0080090">
    <property type="term" value="P:regulation of primary metabolic process"/>
    <property type="evidence" value="ECO:0007669"/>
    <property type="project" value="UniProtKB-ARBA"/>
</dbReference>
<feature type="domain" description="HTH myb-type" evidence="9">
    <location>
        <begin position="25"/>
        <end position="79"/>
    </location>
</feature>
<dbReference type="CDD" id="cd00167">
    <property type="entry name" value="SANT"/>
    <property type="match status" value="2"/>
</dbReference>
<keyword evidence="5" id="KW-0010">Activator</keyword>
<dbReference type="AlphaFoldDB" id="A0A438H1H8"/>